<organism evidence="1 2">
    <name type="scientific">Akanthomyces lecanii RCEF 1005</name>
    <dbReference type="NCBI Taxonomy" id="1081108"/>
    <lineage>
        <taxon>Eukaryota</taxon>
        <taxon>Fungi</taxon>
        <taxon>Dikarya</taxon>
        <taxon>Ascomycota</taxon>
        <taxon>Pezizomycotina</taxon>
        <taxon>Sordariomycetes</taxon>
        <taxon>Hypocreomycetidae</taxon>
        <taxon>Hypocreales</taxon>
        <taxon>Cordycipitaceae</taxon>
        <taxon>Akanthomyces</taxon>
        <taxon>Cordyceps confragosa</taxon>
    </lineage>
</organism>
<name>A0A168K8U2_CORDF</name>
<dbReference type="AlphaFoldDB" id="A0A168K8U2"/>
<evidence type="ECO:0000313" key="2">
    <source>
        <dbReference type="Proteomes" id="UP000076881"/>
    </source>
</evidence>
<protein>
    <submittedName>
        <fullName evidence="1">Uncharacterized protein</fullName>
    </submittedName>
</protein>
<accession>A0A168K8U2</accession>
<keyword evidence="2" id="KW-1185">Reference proteome</keyword>
<dbReference type="Proteomes" id="UP000076881">
    <property type="component" value="Unassembled WGS sequence"/>
</dbReference>
<dbReference type="EMBL" id="AZHF01000001">
    <property type="protein sequence ID" value="OAA81370.1"/>
    <property type="molecule type" value="Genomic_DNA"/>
</dbReference>
<proteinExistence type="predicted"/>
<reference evidence="1 2" key="1">
    <citation type="journal article" date="2016" name="Genome Biol. Evol.">
        <title>Divergent and convergent evolution of fungal pathogenicity.</title>
        <authorList>
            <person name="Shang Y."/>
            <person name="Xiao G."/>
            <person name="Zheng P."/>
            <person name="Cen K."/>
            <person name="Zhan S."/>
            <person name="Wang C."/>
        </authorList>
    </citation>
    <scope>NUCLEOTIDE SEQUENCE [LARGE SCALE GENOMIC DNA]</scope>
    <source>
        <strain evidence="1 2">RCEF 1005</strain>
    </source>
</reference>
<gene>
    <name evidence="1" type="ORF">LEL_00915</name>
</gene>
<evidence type="ECO:0000313" key="1">
    <source>
        <dbReference type="EMBL" id="OAA81370.1"/>
    </source>
</evidence>
<comment type="caution">
    <text evidence="1">The sequence shown here is derived from an EMBL/GenBank/DDBJ whole genome shotgun (WGS) entry which is preliminary data.</text>
</comment>
<sequence length="100" mass="11249">MNLTSTPNNDCGAIDTNCDTTALTRGLEDLDSGHIDAESVETRAVTERALEQLTHDTKLTLMLARKKMREEETGDYHHKTEEFMLKAAIIPRGGSEWRPF</sequence>